<name>A0A9J5YPE6_SOLCO</name>
<proteinExistence type="predicted"/>
<accession>A0A9J5YPE6</accession>
<sequence>MLGHKFIEKQLRIHANFVALVRQFGINGKPLCPFFLLTLGIDIQAVPWHNTVPMRNAYIYIRV</sequence>
<gene>
    <name evidence="1" type="ORF">H5410_032977</name>
</gene>
<keyword evidence="2" id="KW-1185">Reference proteome</keyword>
<dbReference type="EMBL" id="JACXVP010000006">
    <property type="protein sequence ID" value="KAG5601607.1"/>
    <property type="molecule type" value="Genomic_DNA"/>
</dbReference>
<dbReference type="Proteomes" id="UP000824120">
    <property type="component" value="Chromosome 6"/>
</dbReference>
<organism evidence="1 2">
    <name type="scientific">Solanum commersonii</name>
    <name type="common">Commerson's wild potato</name>
    <name type="synonym">Commerson's nightshade</name>
    <dbReference type="NCBI Taxonomy" id="4109"/>
    <lineage>
        <taxon>Eukaryota</taxon>
        <taxon>Viridiplantae</taxon>
        <taxon>Streptophyta</taxon>
        <taxon>Embryophyta</taxon>
        <taxon>Tracheophyta</taxon>
        <taxon>Spermatophyta</taxon>
        <taxon>Magnoliopsida</taxon>
        <taxon>eudicotyledons</taxon>
        <taxon>Gunneridae</taxon>
        <taxon>Pentapetalae</taxon>
        <taxon>asterids</taxon>
        <taxon>lamiids</taxon>
        <taxon>Solanales</taxon>
        <taxon>Solanaceae</taxon>
        <taxon>Solanoideae</taxon>
        <taxon>Solaneae</taxon>
        <taxon>Solanum</taxon>
    </lineage>
</organism>
<evidence type="ECO:0000313" key="1">
    <source>
        <dbReference type="EMBL" id="KAG5601607.1"/>
    </source>
</evidence>
<comment type="caution">
    <text evidence="1">The sequence shown here is derived from an EMBL/GenBank/DDBJ whole genome shotgun (WGS) entry which is preliminary data.</text>
</comment>
<reference evidence="1 2" key="1">
    <citation type="submission" date="2020-09" db="EMBL/GenBank/DDBJ databases">
        <title>De no assembly of potato wild relative species, Solanum commersonii.</title>
        <authorList>
            <person name="Cho K."/>
        </authorList>
    </citation>
    <scope>NUCLEOTIDE SEQUENCE [LARGE SCALE GENOMIC DNA]</scope>
    <source>
        <strain evidence="1">LZ3.2</strain>
        <tissue evidence="1">Leaf</tissue>
    </source>
</reference>
<dbReference type="AlphaFoldDB" id="A0A9J5YPE6"/>
<evidence type="ECO:0000313" key="2">
    <source>
        <dbReference type="Proteomes" id="UP000824120"/>
    </source>
</evidence>
<protein>
    <submittedName>
        <fullName evidence="1">Uncharacterized protein</fullName>
    </submittedName>
</protein>